<organism evidence="4 5">
    <name type="scientific">Paludisphaera mucosa</name>
    <dbReference type="NCBI Taxonomy" id="3030827"/>
    <lineage>
        <taxon>Bacteria</taxon>
        <taxon>Pseudomonadati</taxon>
        <taxon>Planctomycetota</taxon>
        <taxon>Planctomycetia</taxon>
        <taxon>Isosphaerales</taxon>
        <taxon>Isosphaeraceae</taxon>
        <taxon>Paludisphaera</taxon>
    </lineage>
</organism>
<keyword evidence="5" id="KW-1185">Reference proteome</keyword>
<evidence type="ECO:0000313" key="5">
    <source>
        <dbReference type="Proteomes" id="UP001216907"/>
    </source>
</evidence>
<comment type="caution">
    <text evidence="4">The sequence shown here is derived from an EMBL/GenBank/DDBJ whole genome shotgun (WGS) entry which is preliminary data.</text>
</comment>
<sequence length="233" mass="24454">MSKLHSPWILTLLFAAASSSASAQDAGSGPISRLVGRLRQPSHQHHHVHTQPTSPAYTYNYAQAQSAVAPQVASVAQQAEPVAPSTETAEQEAADAAAPVAEAAPASESTPVADPATAAEPAAAYTYATTGDPYGFMSVLNRIRASAGLHPLAYDSDLSSWAHQNNAEQCRRGLGHHVNPSGIQNCAYNYTDADSTAAGWMNSPGHRRNLLSPSATHFGIAFGPGPYWTLNAR</sequence>
<evidence type="ECO:0000256" key="2">
    <source>
        <dbReference type="SAM" id="SignalP"/>
    </source>
</evidence>
<feature type="compositionally biased region" description="Low complexity" evidence="1">
    <location>
        <begin position="78"/>
        <end position="88"/>
    </location>
</feature>
<reference evidence="4 5" key="1">
    <citation type="submission" date="2023-03" db="EMBL/GenBank/DDBJ databases">
        <title>Paludisphaera mucosa sp. nov. a novel planctomycete from northern fen.</title>
        <authorList>
            <person name="Ivanova A."/>
        </authorList>
    </citation>
    <scope>NUCLEOTIDE SEQUENCE [LARGE SCALE GENOMIC DNA]</scope>
    <source>
        <strain evidence="4 5">Pla2</strain>
    </source>
</reference>
<evidence type="ECO:0000259" key="3">
    <source>
        <dbReference type="Pfam" id="PF00188"/>
    </source>
</evidence>
<evidence type="ECO:0000313" key="4">
    <source>
        <dbReference type="EMBL" id="MDG3003527.1"/>
    </source>
</evidence>
<gene>
    <name evidence="4" type="ORF">PZE19_07095</name>
</gene>
<dbReference type="CDD" id="cd05379">
    <property type="entry name" value="CAP_bacterial"/>
    <property type="match status" value="1"/>
</dbReference>
<protein>
    <submittedName>
        <fullName evidence="4">CAP domain-containing protein</fullName>
    </submittedName>
</protein>
<dbReference type="RefSeq" id="WP_277859877.1">
    <property type="nucleotide sequence ID" value="NZ_JARRAG010000001.1"/>
</dbReference>
<feature type="signal peptide" evidence="2">
    <location>
        <begin position="1"/>
        <end position="23"/>
    </location>
</feature>
<evidence type="ECO:0000256" key="1">
    <source>
        <dbReference type="SAM" id="MobiDB-lite"/>
    </source>
</evidence>
<dbReference type="Gene3D" id="3.40.33.10">
    <property type="entry name" value="CAP"/>
    <property type="match status" value="1"/>
</dbReference>
<dbReference type="PANTHER" id="PTHR31157:SF1">
    <property type="entry name" value="SCP DOMAIN-CONTAINING PROTEIN"/>
    <property type="match status" value="1"/>
</dbReference>
<proteinExistence type="predicted"/>
<keyword evidence="2" id="KW-0732">Signal</keyword>
<feature type="chain" id="PRO_5045879910" evidence="2">
    <location>
        <begin position="24"/>
        <end position="233"/>
    </location>
</feature>
<dbReference type="SUPFAM" id="SSF55797">
    <property type="entry name" value="PR-1-like"/>
    <property type="match status" value="1"/>
</dbReference>
<name>A0ABT6F7M1_9BACT</name>
<accession>A0ABT6F7M1</accession>
<dbReference type="Pfam" id="PF00188">
    <property type="entry name" value="CAP"/>
    <property type="match status" value="1"/>
</dbReference>
<dbReference type="EMBL" id="JARRAG010000001">
    <property type="protein sequence ID" value="MDG3003527.1"/>
    <property type="molecule type" value="Genomic_DNA"/>
</dbReference>
<dbReference type="InterPro" id="IPR035940">
    <property type="entry name" value="CAP_sf"/>
</dbReference>
<dbReference type="Proteomes" id="UP001216907">
    <property type="component" value="Unassembled WGS sequence"/>
</dbReference>
<feature type="region of interest" description="Disordered" evidence="1">
    <location>
        <begin position="78"/>
        <end position="115"/>
    </location>
</feature>
<feature type="compositionally biased region" description="Low complexity" evidence="1">
    <location>
        <begin position="94"/>
        <end position="115"/>
    </location>
</feature>
<dbReference type="PANTHER" id="PTHR31157">
    <property type="entry name" value="SCP DOMAIN-CONTAINING PROTEIN"/>
    <property type="match status" value="1"/>
</dbReference>
<dbReference type="InterPro" id="IPR014044">
    <property type="entry name" value="CAP_dom"/>
</dbReference>
<feature type="domain" description="SCP" evidence="3">
    <location>
        <begin position="138"/>
        <end position="227"/>
    </location>
</feature>